<evidence type="ECO:0000256" key="4">
    <source>
        <dbReference type="ARBA" id="ARBA00023163"/>
    </source>
</evidence>
<keyword evidence="2" id="KW-0805">Transcription regulation</keyword>
<dbReference type="Pfam" id="PF03466">
    <property type="entry name" value="LysR_substrate"/>
    <property type="match status" value="1"/>
</dbReference>
<keyword evidence="3" id="KW-0238">DNA-binding</keyword>
<reference evidence="6 7" key="1">
    <citation type="submission" date="2018-02" db="EMBL/GenBank/DDBJ databases">
        <title>Solimicrobium silvestre gen. nov., sp. nov., isolated from alpine forest soil.</title>
        <authorList>
            <person name="Margesin R."/>
            <person name="Albuquerque L."/>
            <person name="Zhang D.-C."/>
            <person name="Froufe H.J.C."/>
            <person name="Severino R."/>
            <person name="Roxo I."/>
            <person name="Egas C."/>
            <person name="Da Costa M.S."/>
        </authorList>
    </citation>
    <scope>NUCLEOTIDE SEQUENCE [LARGE SCALE GENOMIC DNA]</scope>
    <source>
        <strain evidence="6 7">S20-91</strain>
    </source>
</reference>
<dbReference type="SUPFAM" id="SSF46785">
    <property type="entry name" value="Winged helix' DNA-binding domain"/>
    <property type="match status" value="1"/>
</dbReference>
<dbReference type="PANTHER" id="PTHR30537:SF3">
    <property type="entry name" value="TRANSCRIPTIONAL REGULATORY PROTEIN"/>
    <property type="match status" value="1"/>
</dbReference>
<dbReference type="InterPro" id="IPR005119">
    <property type="entry name" value="LysR_subst-bd"/>
</dbReference>
<dbReference type="AlphaFoldDB" id="A0A2S9GUV7"/>
<dbReference type="InterPro" id="IPR058163">
    <property type="entry name" value="LysR-type_TF_proteobact-type"/>
</dbReference>
<sequence>MRYYKFLLLKNIWQIMANHLPKIGNVDFDWNDLKYALTVARHGGLTHAAKLLGTSASTVSRHIQQLETSLGQTLFLRQQSGYLLTDQGKEVLELIASVEQALLALERHQKPDSPTQSVSGLVRLACAEMMASHLIVPNLPKLYQAHPDLQVELAVDIRLADLNRREADLALRLVAPGGKVGEQDYIVHPLGKMPFATYVSKHHEVSNNYISWGQDWAHLPMVEWLAQQFKTQPAVLVSNSANAQIQAARHGIGIVMLPRYVGDVEPDLREIELSKTKLCRDIWLVYHRDLKASSRVQVMREFLSTSIQATLG</sequence>
<dbReference type="OrthoDB" id="570111at2"/>
<comment type="similarity">
    <text evidence="1">Belongs to the LysR transcriptional regulatory family.</text>
</comment>
<evidence type="ECO:0000313" key="6">
    <source>
        <dbReference type="EMBL" id="PRC91493.1"/>
    </source>
</evidence>
<accession>A0A2S9GUV7</accession>
<dbReference type="InterPro" id="IPR000847">
    <property type="entry name" value="LysR_HTH_N"/>
</dbReference>
<dbReference type="Proteomes" id="UP000237839">
    <property type="component" value="Unassembled WGS sequence"/>
</dbReference>
<dbReference type="Gene3D" id="3.40.190.290">
    <property type="match status" value="1"/>
</dbReference>
<dbReference type="EMBL" id="PUGF01000022">
    <property type="protein sequence ID" value="PRC91493.1"/>
    <property type="molecule type" value="Genomic_DNA"/>
</dbReference>
<dbReference type="GO" id="GO:0043565">
    <property type="term" value="F:sequence-specific DNA binding"/>
    <property type="evidence" value="ECO:0007669"/>
    <property type="project" value="TreeGrafter"/>
</dbReference>
<organism evidence="6 7">
    <name type="scientific">Solimicrobium silvestre</name>
    <dbReference type="NCBI Taxonomy" id="2099400"/>
    <lineage>
        <taxon>Bacteria</taxon>
        <taxon>Pseudomonadati</taxon>
        <taxon>Pseudomonadota</taxon>
        <taxon>Betaproteobacteria</taxon>
        <taxon>Burkholderiales</taxon>
        <taxon>Oxalobacteraceae</taxon>
        <taxon>Solimicrobium</taxon>
    </lineage>
</organism>
<dbReference type="PROSITE" id="PS50931">
    <property type="entry name" value="HTH_LYSR"/>
    <property type="match status" value="1"/>
</dbReference>
<dbReference type="GO" id="GO:0003700">
    <property type="term" value="F:DNA-binding transcription factor activity"/>
    <property type="evidence" value="ECO:0007669"/>
    <property type="project" value="InterPro"/>
</dbReference>
<evidence type="ECO:0000313" key="7">
    <source>
        <dbReference type="Proteomes" id="UP000237839"/>
    </source>
</evidence>
<evidence type="ECO:0000256" key="1">
    <source>
        <dbReference type="ARBA" id="ARBA00009437"/>
    </source>
</evidence>
<keyword evidence="4" id="KW-0804">Transcription</keyword>
<protein>
    <submittedName>
        <fullName evidence="6">Transcriptional regulator</fullName>
    </submittedName>
</protein>
<dbReference type="Gene3D" id="1.10.10.10">
    <property type="entry name" value="Winged helix-like DNA-binding domain superfamily/Winged helix DNA-binding domain"/>
    <property type="match status" value="1"/>
</dbReference>
<gene>
    <name evidence="6" type="ORF">S2091_3771</name>
</gene>
<proteinExistence type="inferred from homology"/>
<evidence type="ECO:0000256" key="2">
    <source>
        <dbReference type="ARBA" id="ARBA00023015"/>
    </source>
</evidence>
<feature type="domain" description="HTH lysR-type" evidence="5">
    <location>
        <begin position="28"/>
        <end position="85"/>
    </location>
</feature>
<comment type="caution">
    <text evidence="6">The sequence shown here is derived from an EMBL/GenBank/DDBJ whole genome shotgun (WGS) entry which is preliminary data.</text>
</comment>
<name>A0A2S9GUV7_9BURK</name>
<dbReference type="Pfam" id="PF00126">
    <property type="entry name" value="HTH_1"/>
    <property type="match status" value="1"/>
</dbReference>
<dbReference type="InterPro" id="IPR036390">
    <property type="entry name" value="WH_DNA-bd_sf"/>
</dbReference>
<dbReference type="GO" id="GO:0006351">
    <property type="term" value="P:DNA-templated transcription"/>
    <property type="evidence" value="ECO:0007669"/>
    <property type="project" value="TreeGrafter"/>
</dbReference>
<dbReference type="PANTHER" id="PTHR30537">
    <property type="entry name" value="HTH-TYPE TRANSCRIPTIONAL REGULATOR"/>
    <property type="match status" value="1"/>
</dbReference>
<evidence type="ECO:0000259" key="5">
    <source>
        <dbReference type="PROSITE" id="PS50931"/>
    </source>
</evidence>
<evidence type="ECO:0000256" key="3">
    <source>
        <dbReference type="ARBA" id="ARBA00023125"/>
    </source>
</evidence>
<dbReference type="SUPFAM" id="SSF53850">
    <property type="entry name" value="Periplasmic binding protein-like II"/>
    <property type="match status" value="1"/>
</dbReference>
<dbReference type="InterPro" id="IPR036388">
    <property type="entry name" value="WH-like_DNA-bd_sf"/>
</dbReference>
<keyword evidence="7" id="KW-1185">Reference proteome</keyword>